<name>A0A9Q0NE37_9DIPT</name>
<evidence type="ECO:0000256" key="1">
    <source>
        <dbReference type="SAM" id="MobiDB-lite"/>
    </source>
</evidence>
<organism evidence="2 3">
    <name type="scientific">Pseudolycoriella hygida</name>
    <dbReference type="NCBI Taxonomy" id="35572"/>
    <lineage>
        <taxon>Eukaryota</taxon>
        <taxon>Metazoa</taxon>
        <taxon>Ecdysozoa</taxon>
        <taxon>Arthropoda</taxon>
        <taxon>Hexapoda</taxon>
        <taxon>Insecta</taxon>
        <taxon>Pterygota</taxon>
        <taxon>Neoptera</taxon>
        <taxon>Endopterygota</taxon>
        <taxon>Diptera</taxon>
        <taxon>Nematocera</taxon>
        <taxon>Sciaroidea</taxon>
        <taxon>Sciaridae</taxon>
        <taxon>Pseudolycoriella</taxon>
    </lineage>
</organism>
<accession>A0A9Q0NE37</accession>
<dbReference type="EMBL" id="WJQU01000001">
    <property type="protein sequence ID" value="KAJ6648207.1"/>
    <property type="molecule type" value="Genomic_DNA"/>
</dbReference>
<feature type="non-terminal residue" evidence="2">
    <location>
        <position position="109"/>
    </location>
</feature>
<feature type="non-terminal residue" evidence="2">
    <location>
        <position position="1"/>
    </location>
</feature>
<reference evidence="2" key="1">
    <citation type="submission" date="2022-07" db="EMBL/GenBank/DDBJ databases">
        <authorList>
            <person name="Trinca V."/>
            <person name="Uliana J.V.C."/>
            <person name="Torres T.T."/>
            <person name="Ward R.J."/>
            <person name="Monesi N."/>
        </authorList>
    </citation>
    <scope>NUCLEOTIDE SEQUENCE</scope>
    <source>
        <strain evidence="2">HSMRA1968</strain>
        <tissue evidence="2">Whole embryos</tissue>
    </source>
</reference>
<comment type="caution">
    <text evidence="2">The sequence shown here is derived from an EMBL/GenBank/DDBJ whole genome shotgun (WGS) entry which is preliminary data.</text>
</comment>
<keyword evidence="3" id="KW-1185">Reference proteome</keyword>
<evidence type="ECO:0000313" key="2">
    <source>
        <dbReference type="EMBL" id="KAJ6648207.1"/>
    </source>
</evidence>
<evidence type="ECO:0000313" key="3">
    <source>
        <dbReference type="Proteomes" id="UP001151699"/>
    </source>
</evidence>
<feature type="region of interest" description="Disordered" evidence="1">
    <location>
        <begin position="1"/>
        <end position="63"/>
    </location>
</feature>
<gene>
    <name evidence="2" type="ORF">Bhyg_03434</name>
</gene>
<sequence>CPSPIRGDCDVAHDEDDPLSIQETPIVDRHTVPAPSPQYEPDEENLSDAHDKTADNGQDDTYIDDDEVETMNDCAGEVVRYKCVQKKVKKVLRRLLHLFYQWETDSPPR</sequence>
<dbReference type="Proteomes" id="UP001151699">
    <property type="component" value="Chromosome A"/>
</dbReference>
<proteinExistence type="predicted"/>
<protein>
    <submittedName>
        <fullName evidence="2">Uncharacterized protein</fullName>
    </submittedName>
</protein>
<dbReference type="AlphaFoldDB" id="A0A9Q0NE37"/>